<proteinExistence type="predicted"/>
<name>A0A140NG39_PROSM</name>
<sequence>MVNTISKQILFSSESEKCDSWSPKTNSKLTLIY</sequence>
<gene>
    <name evidence="1" type="ORF">pMR0211_0072</name>
    <name evidence="2" type="ORF">pMR0211_0093</name>
</gene>
<dbReference type="Proteomes" id="UP000005012">
    <property type="component" value="Plasmid pMR0211"/>
</dbReference>
<dbReference type="EMBL" id="JN687470">
    <property type="protein sequence ID" value="AEZ49705.1"/>
    <property type="molecule type" value="Genomic_DNA"/>
</dbReference>
<dbReference type="EMBL" id="JN687470">
    <property type="protein sequence ID" value="AEZ49684.1"/>
    <property type="molecule type" value="Genomic_DNA"/>
</dbReference>
<geneLocation type="plasmid" evidence="2 3">
    <name>pMR0211</name>
</geneLocation>
<evidence type="ECO:0000313" key="2">
    <source>
        <dbReference type="EMBL" id="AEZ49705.1"/>
    </source>
</evidence>
<dbReference type="AlphaFoldDB" id="A0A140NG39"/>
<reference evidence="2 3" key="2">
    <citation type="journal article" date="2012" name="Antimicrob. Agents Chemother.">
        <title>Complete sequence of a novel 178-kilobase plasmid carrying bla(NDM-1) in a Providencia stuartii strain isolated in Afghanistan.</title>
        <authorList>
            <person name="Mc Gann P."/>
            <person name="Hang J."/>
            <person name="Clifford R.J."/>
            <person name="Yang Y."/>
            <person name="Kwak Y.I."/>
            <person name="Kuschner R.A."/>
            <person name="Lesho E.P."/>
            <person name="Waterman P.E."/>
        </authorList>
    </citation>
    <scope>NUCLEOTIDE SEQUENCE [LARGE SCALE GENOMIC DNA]</scope>
    <source>
        <strain evidence="2 3">MRSN 2154</strain>
    </source>
</reference>
<organism evidence="2 3">
    <name type="scientific">Providencia stuartii (strain MRSN 2154)</name>
    <dbReference type="NCBI Taxonomy" id="1157951"/>
    <lineage>
        <taxon>Bacteria</taxon>
        <taxon>Pseudomonadati</taxon>
        <taxon>Pseudomonadota</taxon>
        <taxon>Gammaproteobacteria</taxon>
        <taxon>Enterobacterales</taxon>
        <taxon>Morganellaceae</taxon>
        <taxon>Providencia</taxon>
    </lineage>
</organism>
<keyword evidence="2" id="KW-0614">Plasmid</keyword>
<evidence type="ECO:0000313" key="3">
    <source>
        <dbReference type="Proteomes" id="UP000005012"/>
    </source>
</evidence>
<evidence type="ECO:0000313" key="1">
    <source>
        <dbReference type="EMBL" id="AEZ49684.1"/>
    </source>
</evidence>
<protein>
    <submittedName>
        <fullName evidence="2">Uncharacterized protein</fullName>
    </submittedName>
</protein>
<reference evidence="2" key="1">
    <citation type="submission" date="2011-09" db="EMBL/GenBank/DDBJ databases">
        <authorList>
            <person name="Mc Gann P.T."/>
            <person name="Hang J."/>
            <person name="Clifford R."/>
            <person name="Yang Y."/>
            <person name="Kuschner R."/>
            <person name="Kwak Y."/>
            <person name="Lesho E."/>
            <person name="Waterman P."/>
        </authorList>
    </citation>
    <scope>NUCLEOTIDE SEQUENCE</scope>
    <source>
        <strain evidence="2">MRSN 2154</strain>
        <plasmid evidence="2">pMR0211</plasmid>
    </source>
</reference>
<accession>A0A140NG39</accession>